<reference evidence="1 4" key="2">
    <citation type="submission" date="2022-08" db="EMBL/GenBank/DDBJ databases">
        <title>Taxonomy of Curtobacterium flaccumfaciens.</title>
        <authorList>
            <person name="Osdaghi E."/>
            <person name="Taghavi S.M."/>
            <person name="Hamidizade M."/>
            <person name="Abachi H."/>
            <person name="Fazliarab A."/>
            <person name="Baeyen S."/>
            <person name="Portier P."/>
            <person name="Van Vaerenbergh J."/>
            <person name="Jacques M.-A."/>
        </authorList>
    </citation>
    <scope>NUCLEOTIDE SEQUENCE [LARGE SCALE GENOMIC DNA]</scope>
    <source>
        <strain evidence="1 4">LMG8786T</strain>
    </source>
</reference>
<dbReference type="GeneID" id="95323132"/>
<proteinExistence type="predicted"/>
<evidence type="ECO:0000313" key="2">
    <source>
        <dbReference type="EMBL" id="NUU29959.1"/>
    </source>
</evidence>
<dbReference type="RefSeq" id="WP_058741171.1">
    <property type="nucleotide sequence ID" value="NZ_BAAAWP010000001.1"/>
</dbReference>
<organism evidence="2 3">
    <name type="scientific">Curtobacterium citreum</name>
    <dbReference type="NCBI Taxonomy" id="2036"/>
    <lineage>
        <taxon>Bacteria</taxon>
        <taxon>Bacillati</taxon>
        <taxon>Actinomycetota</taxon>
        <taxon>Actinomycetes</taxon>
        <taxon>Micrococcales</taxon>
        <taxon>Microbacteriaceae</taxon>
        <taxon>Curtobacterium</taxon>
    </lineage>
</organism>
<evidence type="ECO:0008006" key="5">
    <source>
        <dbReference type="Google" id="ProtNLM"/>
    </source>
</evidence>
<accession>A0A850DYS9</accession>
<dbReference type="AlphaFoldDB" id="A0A850DYS9"/>
<dbReference type="EMBL" id="JABMCG010000126">
    <property type="protein sequence ID" value="NUU29959.1"/>
    <property type="molecule type" value="Genomic_DNA"/>
</dbReference>
<evidence type="ECO:0000313" key="3">
    <source>
        <dbReference type="Proteomes" id="UP000539146"/>
    </source>
</evidence>
<dbReference type="Proteomes" id="UP001652264">
    <property type="component" value="Unassembled WGS sequence"/>
</dbReference>
<protein>
    <recommendedName>
        <fullName evidence="5">Response regulatory domain-containing protein</fullName>
    </recommendedName>
</protein>
<sequence>MNGTLVVLDAHDRAERYGWLVSEEYCSTLLHADTWGSALRGFAPAPDVLLVASLTDRDAAAVASIVRVGRALGVRVVCDGSRTGEVLLRAAVAAGATGWDGSAASAGAAFAPPVA</sequence>
<gene>
    <name evidence="2" type="ORF">HP467_17850</name>
    <name evidence="1" type="ORF">NYQ28_03645</name>
</gene>
<evidence type="ECO:0000313" key="1">
    <source>
        <dbReference type="EMBL" id="MCS6521656.1"/>
    </source>
</evidence>
<reference evidence="2 3" key="1">
    <citation type="submission" date="2020-05" db="EMBL/GenBank/DDBJ databases">
        <title>Genome Sequencing of Type Strains.</title>
        <authorList>
            <person name="Lemaire J.F."/>
            <person name="Inderbitzin P."/>
            <person name="Gregorio O.A."/>
            <person name="Collins S.B."/>
            <person name="Wespe N."/>
            <person name="Knight-Connoni V."/>
        </authorList>
    </citation>
    <scope>NUCLEOTIDE SEQUENCE [LARGE SCALE GENOMIC DNA]</scope>
    <source>
        <strain evidence="2 3">DSM 20512</strain>
    </source>
</reference>
<evidence type="ECO:0000313" key="4">
    <source>
        <dbReference type="Proteomes" id="UP001652264"/>
    </source>
</evidence>
<keyword evidence="4" id="KW-1185">Reference proteome</keyword>
<dbReference type="Proteomes" id="UP000539146">
    <property type="component" value="Unassembled WGS sequence"/>
</dbReference>
<dbReference type="EMBL" id="JANVAD010000002">
    <property type="protein sequence ID" value="MCS6521656.1"/>
    <property type="molecule type" value="Genomic_DNA"/>
</dbReference>
<name>A0A850DYS9_9MICO</name>
<comment type="caution">
    <text evidence="2">The sequence shown here is derived from an EMBL/GenBank/DDBJ whole genome shotgun (WGS) entry which is preliminary data.</text>
</comment>